<name>S3D3L1_GLAL2</name>
<feature type="compositionally biased region" description="Low complexity" evidence="3">
    <location>
        <begin position="46"/>
        <end position="59"/>
    </location>
</feature>
<feature type="compositionally biased region" description="Basic and acidic residues" evidence="3">
    <location>
        <begin position="19"/>
        <end position="29"/>
    </location>
</feature>
<dbReference type="AlphaFoldDB" id="S3D3L1"/>
<evidence type="ECO:0000256" key="2">
    <source>
        <dbReference type="ARBA" id="ARBA00023242"/>
    </source>
</evidence>
<feature type="compositionally biased region" description="Basic and acidic residues" evidence="3">
    <location>
        <begin position="92"/>
        <end position="120"/>
    </location>
</feature>
<dbReference type="Proteomes" id="UP000016922">
    <property type="component" value="Unassembled WGS sequence"/>
</dbReference>
<reference evidence="5 6" key="1">
    <citation type="journal article" date="2013" name="BMC Genomics">
        <title>Genomics-driven discovery of the pneumocandin biosynthetic gene cluster in the fungus Glarea lozoyensis.</title>
        <authorList>
            <person name="Chen L."/>
            <person name="Yue Q."/>
            <person name="Zhang X."/>
            <person name="Xiang M."/>
            <person name="Wang C."/>
            <person name="Li S."/>
            <person name="Che Y."/>
            <person name="Ortiz-Lopez F.J."/>
            <person name="Bills G.F."/>
            <person name="Liu X."/>
            <person name="An Z."/>
        </authorList>
    </citation>
    <scope>NUCLEOTIDE SEQUENCE [LARGE SCALE GENOMIC DNA]</scope>
    <source>
        <strain evidence="6">ATCC 20868 / MF5171</strain>
    </source>
</reference>
<gene>
    <name evidence="5" type="ORF">GLAREA_06084</name>
</gene>
<dbReference type="SUPFAM" id="SSF50729">
    <property type="entry name" value="PH domain-like"/>
    <property type="match status" value="1"/>
</dbReference>
<feature type="compositionally biased region" description="Gly residues" evidence="3">
    <location>
        <begin position="288"/>
        <end position="303"/>
    </location>
</feature>
<dbReference type="OMA" id="LFKGMRC"/>
<dbReference type="KEGG" id="glz:GLAREA_06084"/>
<feature type="compositionally biased region" description="Basic and acidic residues" evidence="3">
    <location>
        <begin position="61"/>
        <end position="78"/>
    </location>
</feature>
<dbReference type="InterPro" id="IPR045255">
    <property type="entry name" value="RanBP1-like"/>
</dbReference>
<feature type="region of interest" description="Disordered" evidence="3">
    <location>
        <begin position="322"/>
        <end position="391"/>
    </location>
</feature>
<dbReference type="OrthoDB" id="185618at2759"/>
<feature type="region of interest" description="Disordered" evidence="3">
    <location>
        <begin position="262"/>
        <end position="303"/>
    </location>
</feature>
<evidence type="ECO:0000259" key="4">
    <source>
        <dbReference type="PROSITE" id="PS50196"/>
    </source>
</evidence>
<dbReference type="GeneID" id="19465138"/>
<evidence type="ECO:0000313" key="6">
    <source>
        <dbReference type="Proteomes" id="UP000016922"/>
    </source>
</evidence>
<dbReference type="HOGENOM" id="CLU_044364_0_0_1"/>
<dbReference type="SMART" id="SM00160">
    <property type="entry name" value="RanBD"/>
    <property type="match status" value="1"/>
</dbReference>
<organism evidence="5 6">
    <name type="scientific">Glarea lozoyensis (strain ATCC 20868 / MF5171)</name>
    <dbReference type="NCBI Taxonomy" id="1116229"/>
    <lineage>
        <taxon>Eukaryota</taxon>
        <taxon>Fungi</taxon>
        <taxon>Dikarya</taxon>
        <taxon>Ascomycota</taxon>
        <taxon>Pezizomycotina</taxon>
        <taxon>Leotiomycetes</taxon>
        <taxon>Helotiales</taxon>
        <taxon>Helotiaceae</taxon>
        <taxon>Glarea</taxon>
    </lineage>
</organism>
<evidence type="ECO:0000256" key="3">
    <source>
        <dbReference type="SAM" id="MobiDB-lite"/>
    </source>
</evidence>
<feature type="compositionally biased region" description="Polar residues" evidence="3">
    <location>
        <begin position="219"/>
        <end position="229"/>
    </location>
</feature>
<dbReference type="PANTHER" id="PTHR23138:SF142">
    <property type="entry name" value="RAN-BINDING PROTEIN 3B-RELATED"/>
    <property type="match status" value="1"/>
</dbReference>
<feature type="compositionally biased region" description="Polar residues" evidence="3">
    <location>
        <begin position="189"/>
        <end position="206"/>
    </location>
</feature>
<dbReference type="PANTHER" id="PTHR23138">
    <property type="entry name" value="RAN BINDING PROTEIN"/>
    <property type="match status" value="1"/>
</dbReference>
<dbReference type="eggNOG" id="KOG0866">
    <property type="taxonomic scope" value="Eukaryota"/>
</dbReference>
<dbReference type="EMBL" id="KE145358">
    <property type="protein sequence ID" value="EPE33072.1"/>
    <property type="molecule type" value="Genomic_DNA"/>
</dbReference>
<feature type="compositionally biased region" description="Basic and acidic residues" evidence="3">
    <location>
        <begin position="158"/>
        <end position="173"/>
    </location>
</feature>
<accession>S3D3L1</accession>
<protein>
    <submittedName>
        <fullName evidence="5">PH</fullName>
    </submittedName>
</protein>
<sequence>MSSTASAYIASRESGGKNTTDDQHSDVIEPNHSLPARRVIEGEENTTTTMPEDAATTAASEELRHTTISDTRVPESRNEQFSANVEVESEDKDMKETGKESTPEAETADLRDEDMRDRIASPKKKRGRDQDDDSKDLEDSPTSASGSAADGGVVNGSRTERLGPEKKRPRDTSEDYTNVGEEEIKVTSKTDSTNTSTAPVDNTETSTKSDEPKKAVFGSDTSTKKQTSPTAFASSGFASLAGSSTSGFGSLGASKPSVFGGGKPLSGFGALGSKPAEPSNKPAAALSFGGGTNSGFGGLGGGGSSVFGSKLGNGFAGGAGPKLSSFAAPAKENESVAPKPAKAVKAFGAPEESDEDKSGDGESDAAVGSGDEESIHPSTEKEKKASKAAKVHIEDGEAGEATLLQIRAKLFALESKEAGWKERGVGSLKINVPRSCVSFDENGVAIPGSFDASGLEEEEETDSNLPKVARLIMRQENTHRVVLNTIILKAMKFEDKPATNTAQIIFTAFEGSTEAKPINMLLKMNEANARLFRSEIDSIQHEL</sequence>
<feature type="region of interest" description="Disordered" evidence="3">
    <location>
        <begin position="1"/>
        <end position="231"/>
    </location>
</feature>
<feature type="compositionally biased region" description="Acidic residues" evidence="3">
    <location>
        <begin position="351"/>
        <end position="363"/>
    </location>
</feature>
<comment type="subcellular location">
    <subcellularLocation>
        <location evidence="1">Nucleus</location>
    </subcellularLocation>
</comment>
<feature type="compositionally biased region" description="Basic and acidic residues" evidence="3">
    <location>
        <begin position="373"/>
        <end position="391"/>
    </location>
</feature>
<evidence type="ECO:0000313" key="5">
    <source>
        <dbReference type="EMBL" id="EPE33072.1"/>
    </source>
</evidence>
<dbReference type="PROSITE" id="PS50196">
    <property type="entry name" value="RANBD1"/>
    <property type="match status" value="1"/>
</dbReference>
<dbReference type="Pfam" id="PF00638">
    <property type="entry name" value="Ran_BP1"/>
    <property type="match status" value="2"/>
</dbReference>
<proteinExistence type="predicted"/>
<dbReference type="RefSeq" id="XP_008079689.1">
    <property type="nucleotide sequence ID" value="XM_008081498.1"/>
</dbReference>
<keyword evidence="2" id="KW-0539">Nucleus</keyword>
<keyword evidence="6" id="KW-1185">Reference proteome</keyword>
<dbReference type="Gene3D" id="2.30.29.30">
    <property type="entry name" value="Pleckstrin-homology domain (PH domain)/Phosphotyrosine-binding domain (PTB)"/>
    <property type="match status" value="1"/>
</dbReference>
<dbReference type="InterPro" id="IPR000156">
    <property type="entry name" value="Ran_bind_dom"/>
</dbReference>
<evidence type="ECO:0000256" key="1">
    <source>
        <dbReference type="ARBA" id="ARBA00004123"/>
    </source>
</evidence>
<dbReference type="InterPro" id="IPR011993">
    <property type="entry name" value="PH-like_dom_sf"/>
</dbReference>
<feature type="domain" description="RanBD1" evidence="4">
    <location>
        <begin position="371"/>
        <end position="543"/>
    </location>
</feature>
<dbReference type="GO" id="GO:0005634">
    <property type="term" value="C:nucleus"/>
    <property type="evidence" value="ECO:0007669"/>
    <property type="project" value="UniProtKB-SubCell"/>
</dbReference>
<dbReference type="STRING" id="1116229.S3D3L1"/>
<feature type="compositionally biased region" description="Low complexity" evidence="3">
    <location>
        <begin position="336"/>
        <end position="346"/>
    </location>
</feature>